<dbReference type="EMBL" id="JAGMWT010000004">
    <property type="protein sequence ID" value="KAH7130451.1"/>
    <property type="molecule type" value="Genomic_DNA"/>
</dbReference>
<evidence type="ECO:0000313" key="3">
    <source>
        <dbReference type="Proteomes" id="UP000700596"/>
    </source>
</evidence>
<reference evidence="2" key="1">
    <citation type="journal article" date="2021" name="Nat. Commun.">
        <title>Genetic determinants of endophytism in the Arabidopsis root mycobiome.</title>
        <authorList>
            <person name="Mesny F."/>
            <person name="Miyauchi S."/>
            <person name="Thiergart T."/>
            <person name="Pickel B."/>
            <person name="Atanasova L."/>
            <person name="Karlsson M."/>
            <person name="Huettel B."/>
            <person name="Barry K.W."/>
            <person name="Haridas S."/>
            <person name="Chen C."/>
            <person name="Bauer D."/>
            <person name="Andreopoulos W."/>
            <person name="Pangilinan J."/>
            <person name="LaButti K."/>
            <person name="Riley R."/>
            <person name="Lipzen A."/>
            <person name="Clum A."/>
            <person name="Drula E."/>
            <person name="Henrissat B."/>
            <person name="Kohler A."/>
            <person name="Grigoriev I.V."/>
            <person name="Martin F.M."/>
            <person name="Hacquard S."/>
        </authorList>
    </citation>
    <scope>NUCLEOTIDE SEQUENCE</scope>
    <source>
        <strain evidence="2">MPI-CAGE-CH-0243</strain>
    </source>
</reference>
<feature type="compositionally biased region" description="Low complexity" evidence="1">
    <location>
        <begin position="151"/>
        <end position="163"/>
    </location>
</feature>
<dbReference type="AlphaFoldDB" id="A0A9P9E5R9"/>
<accession>A0A9P9E5R9</accession>
<evidence type="ECO:0000256" key="1">
    <source>
        <dbReference type="SAM" id="MobiDB-lite"/>
    </source>
</evidence>
<protein>
    <submittedName>
        <fullName evidence="2">Uncharacterized protein</fullName>
    </submittedName>
</protein>
<comment type="caution">
    <text evidence="2">The sequence shown here is derived from an EMBL/GenBank/DDBJ whole genome shotgun (WGS) entry which is preliminary data.</text>
</comment>
<organism evidence="2 3">
    <name type="scientific">Dendryphion nanum</name>
    <dbReference type="NCBI Taxonomy" id="256645"/>
    <lineage>
        <taxon>Eukaryota</taxon>
        <taxon>Fungi</taxon>
        <taxon>Dikarya</taxon>
        <taxon>Ascomycota</taxon>
        <taxon>Pezizomycotina</taxon>
        <taxon>Dothideomycetes</taxon>
        <taxon>Pleosporomycetidae</taxon>
        <taxon>Pleosporales</taxon>
        <taxon>Torulaceae</taxon>
        <taxon>Dendryphion</taxon>
    </lineage>
</organism>
<dbReference type="Proteomes" id="UP000700596">
    <property type="component" value="Unassembled WGS sequence"/>
</dbReference>
<name>A0A9P9E5R9_9PLEO</name>
<keyword evidence="3" id="KW-1185">Reference proteome</keyword>
<sequence length="265" mass="29722">MGLVTPPPSHTRVSPLPSRTLRAQWCILENYLHTLPLSENQASKPTWLRTIAPTLLLLALDKRTAELEILQYEISSSNKPDPSRVCSLEFPNYDVGTPRSWSLAAAQTTQATRSTGQEHNIPNFQFKPRISDLYIQPPGSSDQPPSTQPFNLSSPINISPLSPTFGPRKGHIPTGTVARRRSLSQAVPRDTHTASAANAEGGSSDGMRGDEFQRRLQWEAAWVWIERNLEEYVRKFEGKDGDEGRKDVWEELIRVMGEGERLRRG</sequence>
<dbReference type="OrthoDB" id="3764847at2759"/>
<feature type="region of interest" description="Disordered" evidence="1">
    <location>
        <begin position="132"/>
        <end position="209"/>
    </location>
</feature>
<proteinExistence type="predicted"/>
<gene>
    <name evidence="2" type="ORF">B0J11DRAFT_577984</name>
</gene>
<evidence type="ECO:0000313" key="2">
    <source>
        <dbReference type="EMBL" id="KAH7130451.1"/>
    </source>
</evidence>
<feature type="compositionally biased region" description="Polar residues" evidence="1">
    <location>
        <begin position="138"/>
        <end position="150"/>
    </location>
</feature>